<dbReference type="Gene3D" id="3.40.50.720">
    <property type="entry name" value="NAD(P)-binding Rossmann-like Domain"/>
    <property type="match status" value="1"/>
</dbReference>
<dbReference type="InterPro" id="IPR050721">
    <property type="entry name" value="Trk_Ktr_HKT_K-transport"/>
</dbReference>
<dbReference type="SUPFAM" id="SSF51735">
    <property type="entry name" value="NAD(P)-binding Rossmann-fold domains"/>
    <property type="match status" value="1"/>
</dbReference>
<dbReference type="EMBL" id="JAXAVW010000035">
    <property type="protein sequence ID" value="MDX8035424.1"/>
    <property type="molecule type" value="Genomic_DNA"/>
</dbReference>
<reference evidence="2 3" key="2">
    <citation type="submission" date="2023-11" db="EMBL/GenBank/DDBJ databases">
        <authorList>
            <person name="Lara A.C."/>
            <person name="Chronakova A."/>
        </authorList>
    </citation>
    <scope>NUCLEOTIDE SEQUENCE [LARGE SCALE GENOMIC DNA]</scope>
    <source>
        <strain evidence="2 3">BCCO 10_0856</strain>
    </source>
</reference>
<dbReference type="InterPro" id="IPR003148">
    <property type="entry name" value="RCK_N"/>
</dbReference>
<gene>
    <name evidence="2" type="ORF">SK803_34895</name>
</gene>
<reference evidence="2 3" key="1">
    <citation type="submission" date="2023-11" db="EMBL/GenBank/DDBJ databases">
        <title>Lentzea sokolovensis, sp. nov., Lentzea kristufkii, sp. nov., and Lentzea miocenensis, sp. nov., rare actinobacteria from Sokolov Coal Basin, Miocene lacustrine sediment, Czech Republic.</title>
        <authorList>
            <person name="Lara A."/>
            <person name="Kotroba L."/>
            <person name="Nouioui I."/>
            <person name="Neumann-Schaal M."/>
            <person name="Mast Y."/>
            <person name="Chronakova A."/>
        </authorList>
    </citation>
    <scope>NUCLEOTIDE SEQUENCE [LARGE SCALE GENOMIC DNA]</scope>
    <source>
        <strain evidence="2 3">BCCO 10_0856</strain>
    </source>
</reference>
<evidence type="ECO:0000259" key="1">
    <source>
        <dbReference type="PROSITE" id="PS51201"/>
    </source>
</evidence>
<name>A0ABU4TBM3_9PSEU</name>
<keyword evidence="3" id="KW-1185">Reference proteome</keyword>
<dbReference type="PROSITE" id="PS51201">
    <property type="entry name" value="RCK_N"/>
    <property type="match status" value="1"/>
</dbReference>
<dbReference type="InterPro" id="IPR036291">
    <property type="entry name" value="NAD(P)-bd_dom_sf"/>
</dbReference>
<dbReference type="Proteomes" id="UP001285521">
    <property type="component" value="Unassembled WGS sequence"/>
</dbReference>
<protein>
    <submittedName>
        <fullName evidence="2">NAD-binding protein</fullName>
    </submittedName>
</protein>
<dbReference type="Pfam" id="PF02254">
    <property type="entry name" value="TrkA_N"/>
    <property type="match status" value="1"/>
</dbReference>
<sequence length="129" mass="13815">MTDHILVIGYGDTGRCAVNSVLTSQPDARLTVLDIDFLAVVEATANGATAVHGDGRDRCVLDLAAVDMADRVIVAVPDDLAAFLIARAVRPYNPDAVVVVVIREPENHALFLSSDVTSVHIRPPDERQT</sequence>
<feature type="domain" description="RCK N-terminal" evidence="1">
    <location>
        <begin position="2"/>
        <end position="118"/>
    </location>
</feature>
<dbReference type="PANTHER" id="PTHR43833">
    <property type="entry name" value="POTASSIUM CHANNEL PROTEIN 2-RELATED-RELATED"/>
    <property type="match status" value="1"/>
</dbReference>
<organism evidence="2 3">
    <name type="scientific">Lentzea miocenica</name>
    <dbReference type="NCBI Taxonomy" id="3095431"/>
    <lineage>
        <taxon>Bacteria</taxon>
        <taxon>Bacillati</taxon>
        <taxon>Actinomycetota</taxon>
        <taxon>Actinomycetes</taxon>
        <taxon>Pseudonocardiales</taxon>
        <taxon>Pseudonocardiaceae</taxon>
        <taxon>Lentzea</taxon>
    </lineage>
</organism>
<evidence type="ECO:0000313" key="3">
    <source>
        <dbReference type="Proteomes" id="UP001285521"/>
    </source>
</evidence>
<accession>A0ABU4TBM3</accession>
<evidence type="ECO:0000313" key="2">
    <source>
        <dbReference type="EMBL" id="MDX8035424.1"/>
    </source>
</evidence>
<dbReference type="PANTHER" id="PTHR43833:SF9">
    <property type="entry name" value="POTASSIUM CHANNEL PROTEIN YUGO-RELATED"/>
    <property type="match status" value="1"/>
</dbReference>
<comment type="caution">
    <text evidence="2">The sequence shown here is derived from an EMBL/GenBank/DDBJ whole genome shotgun (WGS) entry which is preliminary data.</text>
</comment>
<proteinExistence type="predicted"/>